<evidence type="ECO:0000313" key="4">
    <source>
        <dbReference type="Proteomes" id="UP001213972"/>
    </source>
</evidence>
<dbReference type="InterPro" id="IPR051267">
    <property type="entry name" value="STEAP_metalloreductase"/>
</dbReference>
<evidence type="ECO:0000256" key="1">
    <source>
        <dbReference type="ARBA" id="ARBA00023002"/>
    </source>
</evidence>
<dbReference type="InterPro" id="IPR028939">
    <property type="entry name" value="P5C_Rdtase_cat_N"/>
</dbReference>
<proteinExistence type="predicted"/>
<keyword evidence="1" id="KW-0560">Oxidoreductase</keyword>
<dbReference type="Proteomes" id="UP001213972">
    <property type="component" value="Chromosome"/>
</dbReference>
<dbReference type="EMBL" id="CP119321">
    <property type="protein sequence ID" value="WEK12648.1"/>
    <property type="molecule type" value="Genomic_DNA"/>
</dbReference>
<evidence type="ECO:0000259" key="2">
    <source>
        <dbReference type="Pfam" id="PF03807"/>
    </source>
</evidence>
<reference evidence="3" key="1">
    <citation type="submission" date="2023-03" db="EMBL/GenBank/DDBJ databases">
        <title>Andean soil-derived lignocellulolytic bacterial consortium as a source of novel taxa and putative plastic-active enzymes.</title>
        <authorList>
            <person name="Diaz-Garcia L."/>
            <person name="Chuvochina M."/>
            <person name="Feuerriegel G."/>
            <person name="Bunk B."/>
            <person name="Sproer C."/>
            <person name="Streit W.R."/>
            <person name="Rodriguez L.M."/>
            <person name="Overmann J."/>
            <person name="Jimenez D.J."/>
        </authorList>
    </citation>
    <scope>NUCLEOTIDE SEQUENCE</scope>
    <source>
        <strain evidence="3">MAG 4610</strain>
    </source>
</reference>
<gene>
    <name evidence="3" type="ORF">P0Y48_09200</name>
</gene>
<dbReference type="Gene3D" id="3.40.50.720">
    <property type="entry name" value="NAD(P)-binding Rossmann-like Domain"/>
    <property type="match status" value="1"/>
</dbReference>
<accession>A0AAJ6B1V9</accession>
<dbReference type="Pfam" id="PF03807">
    <property type="entry name" value="F420_oxidored"/>
    <property type="match status" value="1"/>
</dbReference>
<dbReference type="InterPro" id="IPR036291">
    <property type="entry name" value="NAD(P)-bd_dom_sf"/>
</dbReference>
<dbReference type="SUPFAM" id="SSF51735">
    <property type="entry name" value="NAD(P)-binding Rossmann-fold domains"/>
    <property type="match status" value="1"/>
</dbReference>
<name>A0AAJ6B1V9_9MICO</name>
<sequence length="218" mass="23042">MTTFGIIGAGHIGSQLARALTRLGDDVVIANSRGPETLTALIDELGPHARAVTAEEAATLGDVVIVTVPLAAYRTLPVAPLDGKIVLDTNNYYWERDGHIAELDRGEATTSGLLQQHLVGAKVAKAFNHIAAADITTTGSPAGTPGRRALGTASDFPDAAAFVTDLYDRLGFDTVSAGPLSESWRLERDRPAYGVRQDAVQLRDNLAAAFRVRPEDAA</sequence>
<dbReference type="AlphaFoldDB" id="A0AAJ6B1V9"/>
<dbReference type="PANTHER" id="PTHR14239">
    <property type="entry name" value="DUDULIN-RELATED"/>
    <property type="match status" value="1"/>
</dbReference>
<organism evidence="3 4">
    <name type="scientific">Candidatus Microbacterium phytovorans</name>
    <dbReference type="NCBI Taxonomy" id="3121374"/>
    <lineage>
        <taxon>Bacteria</taxon>
        <taxon>Bacillati</taxon>
        <taxon>Actinomycetota</taxon>
        <taxon>Actinomycetes</taxon>
        <taxon>Micrococcales</taxon>
        <taxon>Microbacteriaceae</taxon>
        <taxon>Microbacterium</taxon>
    </lineage>
</organism>
<evidence type="ECO:0000313" key="3">
    <source>
        <dbReference type="EMBL" id="WEK12648.1"/>
    </source>
</evidence>
<dbReference type="GO" id="GO:0016491">
    <property type="term" value="F:oxidoreductase activity"/>
    <property type="evidence" value="ECO:0007669"/>
    <property type="project" value="UniProtKB-KW"/>
</dbReference>
<protein>
    <submittedName>
        <fullName evidence="3">NAD(P)-binding domain-containing protein</fullName>
    </submittedName>
</protein>
<feature type="domain" description="Pyrroline-5-carboxylate reductase catalytic N-terminal" evidence="2">
    <location>
        <begin position="4"/>
        <end position="92"/>
    </location>
</feature>